<gene>
    <name evidence="1" type="ORF">HPB47_021329</name>
</gene>
<dbReference type="EMBL" id="JABSTQ010009185">
    <property type="protein sequence ID" value="KAG0431918.1"/>
    <property type="molecule type" value="Genomic_DNA"/>
</dbReference>
<dbReference type="Proteomes" id="UP000805193">
    <property type="component" value="Unassembled WGS sequence"/>
</dbReference>
<keyword evidence="2" id="KW-1185">Reference proteome</keyword>
<evidence type="ECO:0000313" key="2">
    <source>
        <dbReference type="Proteomes" id="UP000805193"/>
    </source>
</evidence>
<proteinExistence type="predicted"/>
<organism evidence="1 2">
    <name type="scientific">Ixodes persulcatus</name>
    <name type="common">Taiga tick</name>
    <dbReference type="NCBI Taxonomy" id="34615"/>
    <lineage>
        <taxon>Eukaryota</taxon>
        <taxon>Metazoa</taxon>
        <taxon>Ecdysozoa</taxon>
        <taxon>Arthropoda</taxon>
        <taxon>Chelicerata</taxon>
        <taxon>Arachnida</taxon>
        <taxon>Acari</taxon>
        <taxon>Parasitiformes</taxon>
        <taxon>Ixodida</taxon>
        <taxon>Ixodoidea</taxon>
        <taxon>Ixodidae</taxon>
        <taxon>Ixodinae</taxon>
        <taxon>Ixodes</taxon>
    </lineage>
</organism>
<comment type="caution">
    <text evidence="1">The sequence shown here is derived from an EMBL/GenBank/DDBJ whole genome shotgun (WGS) entry which is preliminary data.</text>
</comment>
<evidence type="ECO:0000313" key="1">
    <source>
        <dbReference type="EMBL" id="KAG0431918.1"/>
    </source>
</evidence>
<reference evidence="1 2" key="1">
    <citation type="journal article" date="2020" name="Cell">
        <title>Large-Scale Comparative Analyses of Tick Genomes Elucidate Their Genetic Diversity and Vector Capacities.</title>
        <authorList>
            <consortium name="Tick Genome and Microbiome Consortium (TIGMIC)"/>
            <person name="Jia N."/>
            <person name="Wang J."/>
            <person name="Shi W."/>
            <person name="Du L."/>
            <person name="Sun Y."/>
            <person name="Zhan W."/>
            <person name="Jiang J.F."/>
            <person name="Wang Q."/>
            <person name="Zhang B."/>
            <person name="Ji P."/>
            <person name="Bell-Sakyi L."/>
            <person name="Cui X.M."/>
            <person name="Yuan T.T."/>
            <person name="Jiang B.G."/>
            <person name="Yang W.F."/>
            <person name="Lam T.T."/>
            <person name="Chang Q.C."/>
            <person name="Ding S.J."/>
            <person name="Wang X.J."/>
            <person name="Zhu J.G."/>
            <person name="Ruan X.D."/>
            <person name="Zhao L."/>
            <person name="Wei J.T."/>
            <person name="Ye R.Z."/>
            <person name="Que T.C."/>
            <person name="Du C.H."/>
            <person name="Zhou Y.H."/>
            <person name="Cheng J.X."/>
            <person name="Dai P.F."/>
            <person name="Guo W.B."/>
            <person name="Han X.H."/>
            <person name="Huang E.J."/>
            <person name="Li L.F."/>
            <person name="Wei W."/>
            <person name="Gao Y.C."/>
            <person name="Liu J.Z."/>
            <person name="Shao H.Z."/>
            <person name="Wang X."/>
            <person name="Wang C.C."/>
            <person name="Yang T.C."/>
            <person name="Huo Q.B."/>
            <person name="Li W."/>
            <person name="Chen H.Y."/>
            <person name="Chen S.E."/>
            <person name="Zhou L.G."/>
            <person name="Ni X.B."/>
            <person name="Tian J.H."/>
            <person name="Sheng Y."/>
            <person name="Liu T."/>
            <person name="Pan Y.S."/>
            <person name="Xia L.Y."/>
            <person name="Li J."/>
            <person name="Zhao F."/>
            <person name="Cao W.C."/>
        </authorList>
    </citation>
    <scope>NUCLEOTIDE SEQUENCE [LARGE SCALE GENOMIC DNA]</scope>
    <source>
        <strain evidence="1">Iper-2018</strain>
    </source>
</reference>
<name>A0AC60QDQ1_IXOPE</name>
<sequence length="323" mass="35766">MRVALTKMTQMKQYSRNSNLEIKGIATQLNENVVDEVTRLCEQIATYVVAPDDTVKGVIHGIPVEDTDDIITTSPVHPGDPSIVEAIRIGQSNSVIILFQEQAQLNVVLAVRATPNKATHMCQLVKRVARVTQREQGSARIYFTSPQGKTHRTTRYNKAKSTVPRSSERIARDQDRGADPGHGAELHVEDLSPAGQGQEQRPDTPVSPRTSQPHALLTRLPPISQEGTVARLLLQPAEFERRKKEAERNEAGLTPKRKAVRRNMTPLISTTSGTTTEDEGAAMQQDTTNQDIDTRMDQPECEIRGVKPYFKTILGELPQPNNG</sequence>
<accession>A0AC60QDQ1</accession>
<protein>
    <submittedName>
        <fullName evidence="1">Uncharacterized protein</fullName>
    </submittedName>
</protein>